<dbReference type="OrthoDB" id="9933159at2"/>
<organism evidence="2 3">
    <name type="scientific">Marinibacterium profundimaris</name>
    <dbReference type="NCBI Taxonomy" id="1679460"/>
    <lineage>
        <taxon>Bacteria</taxon>
        <taxon>Pseudomonadati</taxon>
        <taxon>Pseudomonadota</taxon>
        <taxon>Alphaproteobacteria</taxon>
        <taxon>Rhodobacterales</taxon>
        <taxon>Paracoccaceae</taxon>
        <taxon>Marinibacterium</taxon>
    </lineage>
</organism>
<evidence type="ECO:0000313" key="3">
    <source>
        <dbReference type="Proteomes" id="UP000215377"/>
    </source>
</evidence>
<proteinExistence type="predicted"/>
<gene>
    <name evidence="2" type="ORF">ATO3_04450</name>
</gene>
<accession>A0A225NST8</accession>
<dbReference type="AlphaFoldDB" id="A0A225NST8"/>
<keyword evidence="1" id="KW-0472">Membrane</keyword>
<dbReference type="Proteomes" id="UP000215377">
    <property type="component" value="Unassembled WGS sequence"/>
</dbReference>
<reference evidence="2 3" key="1">
    <citation type="submission" date="2013-04" db="EMBL/GenBank/DDBJ databases">
        <title>Oceanicola sp. 22II1-22F33 Genome Sequencing.</title>
        <authorList>
            <person name="Lai Q."/>
            <person name="Li G."/>
            <person name="Shao Z."/>
        </authorList>
    </citation>
    <scope>NUCLEOTIDE SEQUENCE [LARGE SCALE GENOMIC DNA]</scope>
    <source>
        <strain evidence="2 3">22II1-22F33</strain>
    </source>
</reference>
<sequence length="82" mass="8941">MTGGLFGMAEQVLQTVGVAGLAGLWLVKAGLTALVFRVYQRRSGGRMPLMAARFMPRIPGRMGARVGPWLLRRRMPNGTNGR</sequence>
<keyword evidence="1" id="KW-0812">Transmembrane</keyword>
<name>A0A225NST8_9RHOB</name>
<evidence type="ECO:0000313" key="2">
    <source>
        <dbReference type="EMBL" id="OWU77889.1"/>
    </source>
</evidence>
<keyword evidence="3" id="KW-1185">Reference proteome</keyword>
<protein>
    <submittedName>
        <fullName evidence="2">Uncharacterized protein</fullName>
    </submittedName>
</protein>
<feature type="transmembrane region" description="Helical" evidence="1">
    <location>
        <begin position="12"/>
        <end position="39"/>
    </location>
</feature>
<dbReference type="EMBL" id="AQQR01000001">
    <property type="protein sequence ID" value="OWU77889.1"/>
    <property type="molecule type" value="Genomic_DNA"/>
</dbReference>
<evidence type="ECO:0000256" key="1">
    <source>
        <dbReference type="SAM" id="Phobius"/>
    </source>
</evidence>
<comment type="caution">
    <text evidence="2">The sequence shown here is derived from an EMBL/GenBank/DDBJ whole genome shotgun (WGS) entry which is preliminary data.</text>
</comment>
<dbReference type="RefSeq" id="WP_088648563.1">
    <property type="nucleotide sequence ID" value="NZ_AQQR01000001.1"/>
</dbReference>
<keyword evidence="1" id="KW-1133">Transmembrane helix</keyword>